<feature type="domain" description="Acetyl-CoA carboxylase BT" evidence="1">
    <location>
        <begin position="32"/>
        <end position="64"/>
    </location>
</feature>
<proteinExistence type="predicted"/>
<dbReference type="OrthoDB" id="14612at2759"/>
<evidence type="ECO:0000259" key="1">
    <source>
        <dbReference type="Pfam" id="PF21385"/>
    </source>
</evidence>
<organism evidence="2 3">
    <name type="scientific">Funneliformis geosporum</name>
    <dbReference type="NCBI Taxonomy" id="1117311"/>
    <lineage>
        <taxon>Eukaryota</taxon>
        <taxon>Fungi</taxon>
        <taxon>Fungi incertae sedis</taxon>
        <taxon>Mucoromycota</taxon>
        <taxon>Glomeromycotina</taxon>
        <taxon>Glomeromycetes</taxon>
        <taxon>Glomerales</taxon>
        <taxon>Glomeraceae</taxon>
        <taxon>Funneliformis</taxon>
    </lineage>
</organism>
<dbReference type="PANTHER" id="PTHR45728">
    <property type="entry name" value="ACETYL-COA CARBOXYLASE, ISOFORM A"/>
    <property type="match status" value="1"/>
</dbReference>
<evidence type="ECO:0000313" key="3">
    <source>
        <dbReference type="Proteomes" id="UP001153678"/>
    </source>
</evidence>
<dbReference type="GO" id="GO:0003989">
    <property type="term" value="F:acetyl-CoA carboxylase activity"/>
    <property type="evidence" value="ECO:0007669"/>
    <property type="project" value="InterPro"/>
</dbReference>
<dbReference type="InterPro" id="IPR049074">
    <property type="entry name" value="ACCA_BT"/>
</dbReference>
<accession>A0A9W4SZJ0</accession>
<keyword evidence="3" id="KW-1185">Reference proteome</keyword>
<protein>
    <submittedName>
        <fullName evidence="2">17995_t:CDS:1</fullName>
    </submittedName>
</protein>
<reference evidence="2" key="1">
    <citation type="submission" date="2022-08" db="EMBL/GenBank/DDBJ databases">
        <authorList>
            <person name="Kallberg Y."/>
            <person name="Tangrot J."/>
            <person name="Rosling A."/>
        </authorList>
    </citation>
    <scope>NUCLEOTIDE SEQUENCE</scope>
    <source>
        <strain evidence="2">Wild A</strain>
    </source>
</reference>
<dbReference type="AlphaFoldDB" id="A0A9W4SZJ0"/>
<gene>
    <name evidence="2" type="ORF">FWILDA_LOCUS13990</name>
</gene>
<dbReference type="GO" id="GO:0005739">
    <property type="term" value="C:mitochondrion"/>
    <property type="evidence" value="ECO:0007669"/>
    <property type="project" value="TreeGrafter"/>
</dbReference>
<dbReference type="Proteomes" id="UP001153678">
    <property type="component" value="Unassembled WGS sequence"/>
</dbReference>
<dbReference type="Pfam" id="PF21385">
    <property type="entry name" value="ACCA_BT"/>
    <property type="match status" value="1"/>
</dbReference>
<comment type="caution">
    <text evidence="2">The sequence shown here is derived from an EMBL/GenBank/DDBJ whole genome shotgun (WGS) entry which is preliminary data.</text>
</comment>
<dbReference type="EMBL" id="CAMKVN010005708">
    <property type="protein sequence ID" value="CAI2189258.1"/>
    <property type="molecule type" value="Genomic_DNA"/>
</dbReference>
<sequence>MKTNPYNPYASTGPVFPLEVSSSLNDAVNKHLLLVLLYGKSHICYFREVQGIKLMINSKTCLLEQENDPTQLRSHSPGKLVRFLVESDDHVKRSDAYAEI</sequence>
<dbReference type="PANTHER" id="PTHR45728:SF3">
    <property type="entry name" value="ACETYL-COA CARBOXYLASE"/>
    <property type="match status" value="1"/>
</dbReference>
<evidence type="ECO:0000313" key="2">
    <source>
        <dbReference type="EMBL" id="CAI2189258.1"/>
    </source>
</evidence>
<dbReference type="Gene3D" id="2.40.50.100">
    <property type="match status" value="1"/>
</dbReference>
<dbReference type="InterPro" id="IPR049076">
    <property type="entry name" value="ACCA"/>
</dbReference>
<name>A0A9W4SZJ0_9GLOM</name>
<dbReference type="GO" id="GO:0006633">
    <property type="term" value="P:fatty acid biosynthetic process"/>
    <property type="evidence" value="ECO:0007669"/>
    <property type="project" value="TreeGrafter"/>
</dbReference>